<keyword evidence="4" id="KW-0732">Signal</keyword>
<dbReference type="GO" id="GO:0030313">
    <property type="term" value="C:cell envelope"/>
    <property type="evidence" value="ECO:0007669"/>
    <property type="project" value="UniProtKB-SubCell"/>
</dbReference>
<name>A0A6V8K7Z9_9ACTN</name>
<dbReference type="InterPro" id="IPR050490">
    <property type="entry name" value="Bact_solute-bd_prot1"/>
</dbReference>
<dbReference type="PROSITE" id="PS51318">
    <property type="entry name" value="TAT"/>
    <property type="match status" value="1"/>
</dbReference>
<sequence>MTPPLAGAATNRRKFLGLTGLGAVAVAGGGLLSACGEGGGSKGAATDTNKVSGVLPAQGKLPDGIPAPDIASTRPIADGYKKYPTSLVDAITDKPGKSGKEISAMAPAWGPAPPGLGQNAYLTALNEELGIPVNFSMQDGLTYADKLNAMLGARDVPELLCVPQWEVEKLPRFADAVKVLFEDLTDHLSGDKVNAYPMLATFPTGAWQNALWNQRLMAVPNPTDGPFPWALFYRKDLLDAKGLTYPKTIDELLAIGKQVTDTKAGVWAFSDIFAMVQMFHKAPASETGWRLKSDGTPEHKYETAEFKAALEVMARIYKDGLVHPDLAASKGGDMKKLMESGRIIFMQDGIGAWQGMQAQQQKVTPTFNLQPVPIFSATGGDPLVWGDDKPISYTFIKKGVGKERIEELLRVINWCSAPFGTREYHVREYGVEGKHHTMGPDGPVKTDLGFKEIANQYFFISGRSPVVQPWPETPNYVSDLLGYSNAMVKFMETNPWDGIKLEFPATYKSQTVPYEDKITDIVRGRRALTEFDGLVNEWRTAGGGNEARDFLAKARSDAGK</sequence>
<comment type="subcellular location">
    <subcellularLocation>
        <location evidence="1">Cell envelope</location>
    </subcellularLocation>
</comment>
<dbReference type="Proteomes" id="UP000482800">
    <property type="component" value="Unassembled WGS sequence"/>
</dbReference>
<reference evidence="5 6" key="2">
    <citation type="submission" date="2020-03" db="EMBL/GenBank/DDBJ databases">
        <authorList>
            <person name="Ichikawa N."/>
            <person name="Kimura A."/>
            <person name="Kitahashi Y."/>
            <person name="Uohara A."/>
        </authorList>
    </citation>
    <scope>NUCLEOTIDE SEQUENCE [LARGE SCALE GENOMIC DNA]</scope>
    <source>
        <strain evidence="5 6">NBRC 108639</strain>
    </source>
</reference>
<evidence type="ECO:0000313" key="6">
    <source>
        <dbReference type="Proteomes" id="UP000482800"/>
    </source>
</evidence>
<dbReference type="Gene3D" id="3.40.190.10">
    <property type="entry name" value="Periplasmic binding protein-like II"/>
    <property type="match status" value="1"/>
</dbReference>
<dbReference type="InterPro" id="IPR006311">
    <property type="entry name" value="TAT_signal"/>
</dbReference>
<dbReference type="SUPFAM" id="SSF53850">
    <property type="entry name" value="Periplasmic binding protein-like II"/>
    <property type="match status" value="1"/>
</dbReference>
<protein>
    <submittedName>
        <fullName evidence="5">Sugar ABC transporter substrate-binding protein</fullName>
    </submittedName>
</protein>
<accession>A0A6V8K7Z9</accession>
<dbReference type="RefSeq" id="WP_173054093.1">
    <property type="nucleotide sequence ID" value="NZ_BAABGO010000005.1"/>
</dbReference>
<evidence type="ECO:0000313" key="5">
    <source>
        <dbReference type="EMBL" id="GFJ76935.1"/>
    </source>
</evidence>
<evidence type="ECO:0000256" key="2">
    <source>
        <dbReference type="ARBA" id="ARBA00008520"/>
    </source>
</evidence>
<evidence type="ECO:0000256" key="1">
    <source>
        <dbReference type="ARBA" id="ARBA00004196"/>
    </source>
</evidence>
<organism evidence="5 6">
    <name type="scientific">Phytohabitans houttuyneae</name>
    <dbReference type="NCBI Taxonomy" id="1076126"/>
    <lineage>
        <taxon>Bacteria</taxon>
        <taxon>Bacillati</taxon>
        <taxon>Actinomycetota</taxon>
        <taxon>Actinomycetes</taxon>
        <taxon>Micromonosporales</taxon>
        <taxon>Micromonosporaceae</taxon>
    </lineage>
</organism>
<keyword evidence="6" id="KW-1185">Reference proteome</keyword>
<gene>
    <name evidence="5" type="ORF">Phou_011150</name>
</gene>
<comment type="caution">
    <text evidence="5">The sequence shown here is derived from an EMBL/GenBank/DDBJ whole genome shotgun (WGS) entry which is preliminary data.</text>
</comment>
<reference evidence="5 6" key="1">
    <citation type="submission" date="2020-03" db="EMBL/GenBank/DDBJ databases">
        <title>Whole genome shotgun sequence of Phytohabitans houttuyneae NBRC 108639.</title>
        <authorList>
            <person name="Komaki H."/>
            <person name="Tamura T."/>
        </authorList>
    </citation>
    <scope>NUCLEOTIDE SEQUENCE [LARGE SCALE GENOMIC DNA]</scope>
    <source>
        <strain evidence="5 6">NBRC 108639</strain>
    </source>
</reference>
<dbReference type="PANTHER" id="PTHR43649:SF31">
    <property type="entry name" value="SN-GLYCEROL-3-PHOSPHATE-BINDING PERIPLASMIC PROTEIN UGPB"/>
    <property type="match status" value="1"/>
</dbReference>
<dbReference type="AlphaFoldDB" id="A0A6V8K7Z9"/>
<keyword evidence="3" id="KW-0813">Transport</keyword>
<evidence type="ECO:0000256" key="3">
    <source>
        <dbReference type="ARBA" id="ARBA00022448"/>
    </source>
</evidence>
<evidence type="ECO:0000256" key="4">
    <source>
        <dbReference type="ARBA" id="ARBA00022729"/>
    </source>
</evidence>
<proteinExistence type="inferred from homology"/>
<dbReference type="Pfam" id="PF13416">
    <property type="entry name" value="SBP_bac_8"/>
    <property type="match status" value="1"/>
</dbReference>
<comment type="similarity">
    <text evidence="2">Belongs to the bacterial solute-binding protein 1 family.</text>
</comment>
<dbReference type="EMBL" id="BLPF01000001">
    <property type="protein sequence ID" value="GFJ76935.1"/>
    <property type="molecule type" value="Genomic_DNA"/>
</dbReference>
<dbReference type="PANTHER" id="PTHR43649">
    <property type="entry name" value="ARABINOSE-BINDING PROTEIN-RELATED"/>
    <property type="match status" value="1"/>
</dbReference>
<dbReference type="InterPro" id="IPR006059">
    <property type="entry name" value="SBP"/>
</dbReference>